<dbReference type="InterPro" id="IPR013083">
    <property type="entry name" value="Znf_RING/FYVE/PHD"/>
</dbReference>
<keyword evidence="2" id="KW-0863">Zinc-finger</keyword>
<dbReference type="InterPro" id="IPR011011">
    <property type="entry name" value="Znf_FYVE_PHD"/>
</dbReference>
<evidence type="ECO:0000313" key="8">
    <source>
        <dbReference type="Proteomes" id="UP000308549"/>
    </source>
</evidence>
<sequence>MPPKETGHGNTKITSFFKRFTVPKDRIPDNSAVDDEIVVASRIRHPASGRDAPSDHVQPPQTAPMMSQLSSQLSSLNSLSTSSPPGSPSHESDKTLRRRRTLQGSPTATPQKCSVLSSQDGTAKDVLLHSSPSSSRLRSVKAVEIPSPRPRASPSPVERHQQQQQQQPSAKPNTSFTSTSTLSTVPLSSQSSSRRMVRHGLPVVTNSESGSAEDSEELAELDSFMPRKKTKMTPPGVDDAPATRGSTAKSARKSARLSDRHSLSNEKDVPKLQLSPPRTVYKHSLANMVKERAKQKKADARIAEAEAAAAADNERRETARAAQVLDGKAMASDLAQDSDEGSRVVQAMVRTEALENEEKLFYFKQGIPSDTRFPIDALPEAQSWASLFKDEQSRTQFCLSGFAAELAGMGLFNPLITLWFAQQVAREPSDELREAYVNIVRASCAQKLMNDTGILSSFEGVYATINHAILDDAGNSVTSGADVRMSGMQLSNSYMMKCLCEYQENEDTVVACDSCGTWQHTTCYYPERHGRELPSGFEHKCTDCEPRTLGVAAAKRRQKRNAELEGSPSSAIQKAKQSDRAPGLSYFVQALVCCAPLGGVEGICSALTDLSLANIDEHVKRNTALRFAIQDAVVALCDRATLIDLDRIYEHLKCSLITSDVLSRGLKCRVVASLPATSARIHYIRRRLALYLATMTDSNLPLTAENWTIKLLNRIRKRPEFQVSDASDYAFLSAMVEILDIAIDCGFSDFAFLNQPQATPTSVFSRPAGPSLEEQAFNSQIDKLCQSLQLMMSRIKDAGATHLRRTEAKAAIERVVGRLEHTVRTRPKPKKGIFDSKELEESKGLMNGFLKKGEEQQKGVSVKAVRWDESTCVAPMSETADAKEDEGGSKDAQEVAPSATLSHHEVPARGDAISGAEAARQGTEELHMPETKGLWDFEGDVRV</sequence>
<feature type="compositionally biased region" description="Basic and acidic residues" evidence="5">
    <location>
        <begin position="256"/>
        <end position="270"/>
    </location>
</feature>
<dbReference type="EMBL" id="NAJL01000022">
    <property type="protein sequence ID" value="TKA27597.1"/>
    <property type="molecule type" value="Genomic_DNA"/>
</dbReference>
<name>A0A4U0TYT5_9PEZI</name>
<dbReference type="Proteomes" id="UP000308549">
    <property type="component" value="Unassembled WGS sequence"/>
</dbReference>
<dbReference type="Gene3D" id="3.30.40.10">
    <property type="entry name" value="Zinc/RING finger domain, C3HC4 (zinc finger)"/>
    <property type="match status" value="1"/>
</dbReference>
<feature type="region of interest" description="Disordered" evidence="5">
    <location>
        <begin position="41"/>
        <end position="271"/>
    </location>
</feature>
<feature type="compositionally biased region" description="Polar residues" evidence="5">
    <location>
        <begin position="102"/>
        <end position="121"/>
    </location>
</feature>
<feature type="compositionally biased region" description="Basic and acidic residues" evidence="5">
    <location>
        <begin position="880"/>
        <end position="893"/>
    </location>
</feature>
<keyword evidence="1" id="KW-0479">Metal-binding</keyword>
<protein>
    <recommendedName>
        <fullName evidence="6">PHD-type domain-containing protein</fullName>
    </recommendedName>
</protein>
<evidence type="ECO:0000256" key="1">
    <source>
        <dbReference type="ARBA" id="ARBA00022723"/>
    </source>
</evidence>
<dbReference type="SUPFAM" id="SSF57903">
    <property type="entry name" value="FYVE/PHD zinc finger"/>
    <property type="match status" value="1"/>
</dbReference>
<keyword evidence="4" id="KW-0175">Coiled coil</keyword>
<keyword evidence="3" id="KW-0862">Zinc</keyword>
<proteinExistence type="predicted"/>
<evidence type="ECO:0000259" key="6">
    <source>
        <dbReference type="Pfam" id="PF00628"/>
    </source>
</evidence>
<evidence type="ECO:0000313" key="7">
    <source>
        <dbReference type="EMBL" id="TKA27597.1"/>
    </source>
</evidence>
<dbReference type="OrthoDB" id="5350396at2759"/>
<feature type="coiled-coil region" evidence="4">
    <location>
        <begin position="286"/>
        <end position="322"/>
    </location>
</feature>
<feature type="region of interest" description="Disordered" evidence="5">
    <location>
        <begin position="877"/>
        <end position="925"/>
    </location>
</feature>
<keyword evidence="8" id="KW-1185">Reference proteome</keyword>
<evidence type="ECO:0000256" key="2">
    <source>
        <dbReference type="ARBA" id="ARBA00022771"/>
    </source>
</evidence>
<feature type="compositionally biased region" description="Low complexity" evidence="5">
    <location>
        <begin position="174"/>
        <end position="193"/>
    </location>
</feature>
<gene>
    <name evidence="7" type="ORF">B0A50_04429</name>
</gene>
<evidence type="ECO:0000256" key="4">
    <source>
        <dbReference type="SAM" id="Coils"/>
    </source>
</evidence>
<feature type="compositionally biased region" description="Acidic residues" evidence="5">
    <location>
        <begin position="211"/>
        <end position="220"/>
    </location>
</feature>
<organism evidence="7 8">
    <name type="scientific">Salinomyces thailandicus</name>
    <dbReference type="NCBI Taxonomy" id="706561"/>
    <lineage>
        <taxon>Eukaryota</taxon>
        <taxon>Fungi</taxon>
        <taxon>Dikarya</taxon>
        <taxon>Ascomycota</taxon>
        <taxon>Pezizomycotina</taxon>
        <taxon>Dothideomycetes</taxon>
        <taxon>Dothideomycetidae</taxon>
        <taxon>Mycosphaerellales</taxon>
        <taxon>Teratosphaeriaceae</taxon>
        <taxon>Salinomyces</taxon>
    </lineage>
</organism>
<dbReference type="Pfam" id="PF00628">
    <property type="entry name" value="PHD"/>
    <property type="match status" value="1"/>
</dbReference>
<feature type="compositionally biased region" description="Low complexity" evidence="5">
    <location>
        <begin position="128"/>
        <end position="137"/>
    </location>
</feature>
<evidence type="ECO:0000256" key="5">
    <source>
        <dbReference type="SAM" id="MobiDB-lite"/>
    </source>
</evidence>
<feature type="compositionally biased region" description="Low complexity" evidence="5">
    <location>
        <begin position="154"/>
        <end position="167"/>
    </location>
</feature>
<evidence type="ECO:0000256" key="3">
    <source>
        <dbReference type="ARBA" id="ARBA00022833"/>
    </source>
</evidence>
<feature type="domain" description="PHD-type" evidence="6">
    <location>
        <begin position="498"/>
        <end position="544"/>
    </location>
</feature>
<dbReference type="GO" id="GO:0008270">
    <property type="term" value="F:zinc ion binding"/>
    <property type="evidence" value="ECO:0007669"/>
    <property type="project" value="UniProtKB-KW"/>
</dbReference>
<feature type="compositionally biased region" description="Low complexity" evidence="5">
    <location>
        <begin position="64"/>
        <end position="84"/>
    </location>
</feature>
<comment type="caution">
    <text evidence="7">The sequence shown here is derived from an EMBL/GenBank/DDBJ whole genome shotgun (WGS) entry which is preliminary data.</text>
</comment>
<accession>A0A4U0TYT5</accession>
<dbReference type="InterPro" id="IPR019787">
    <property type="entry name" value="Znf_PHD-finger"/>
</dbReference>
<dbReference type="AlphaFoldDB" id="A0A4U0TYT5"/>
<reference evidence="7 8" key="1">
    <citation type="submission" date="2017-03" db="EMBL/GenBank/DDBJ databases">
        <title>Genomes of endolithic fungi from Antarctica.</title>
        <authorList>
            <person name="Coleine C."/>
            <person name="Masonjones S."/>
            <person name="Stajich J.E."/>
        </authorList>
    </citation>
    <scope>NUCLEOTIDE SEQUENCE [LARGE SCALE GENOMIC DNA]</scope>
    <source>
        <strain evidence="7 8">CCFEE 6315</strain>
    </source>
</reference>